<evidence type="ECO:0000256" key="2">
    <source>
        <dbReference type="ARBA" id="ARBA00009773"/>
    </source>
</evidence>
<feature type="region of interest" description="Disordered" evidence="8">
    <location>
        <begin position="352"/>
        <end position="379"/>
    </location>
</feature>
<proteinExistence type="inferred from homology"/>
<evidence type="ECO:0000256" key="5">
    <source>
        <dbReference type="ARBA" id="ARBA00022692"/>
    </source>
</evidence>
<gene>
    <name evidence="10" type="ORF">KJB30_11470</name>
</gene>
<accession>A0ABS5U9R4</accession>
<keyword evidence="11" id="KW-1185">Reference proteome</keyword>
<dbReference type="PANTHER" id="PTHR21716">
    <property type="entry name" value="TRANSMEMBRANE PROTEIN"/>
    <property type="match status" value="1"/>
</dbReference>
<dbReference type="PANTHER" id="PTHR21716:SF53">
    <property type="entry name" value="PERMEASE PERM-RELATED"/>
    <property type="match status" value="1"/>
</dbReference>
<comment type="caution">
    <text evidence="10">The sequence shown here is derived from an EMBL/GenBank/DDBJ whole genome shotgun (WGS) entry which is preliminary data.</text>
</comment>
<organism evidence="10 11">
    <name type="scientific">Pelotalea chapellei</name>
    <dbReference type="NCBI Taxonomy" id="44671"/>
    <lineage>
        <taxon>Bacteria</taxon>
        <taxon>Pseudomonadati</taxon>
        <taxon>Thermodesulfobacteriota</taxon>
        <taxon>Desulfuromonadia</taxon>
        <taxon>Geobacterales</taxon>
        <taxon>Geobacteraceae</taxon>
        <taxon>Pelotalea</taxon>
    </lineage>
</organism>
<dbReference type="Pfam" id="PF01594">
    <property type="entry name" value="AI-2E_transport"/>
    <property type="match status" value="1"/>
</dbReference>
<evidence type="ECO:0000256" key="3">
    <source>
        <dbReference type="ARBA" id="ARBA00022448"/>
    </source>
</evidence>
<feature type="transmembrane region" description="Helical" evidence="9">
    <location>
        <begin position="21"/>
        <end position="41"/>
    </location>
</feature>
<feature type="compositionally biased region" description="Basic and acidic residues" evidence="8">
    <location>
        <begin position="358"/>
        <end position="376"/>
    </location>
</feature>
<feature type="transmembrane region" description="Helical" evidence="9">
    <location>
        <begin position="255"/>
        <end position="287"/>
    </location>
</feature>
<feature type="transmembrane region" description="Helical" evidence="9">
    <location>
        <begin position="80"/>
        <end position="102"/>
    </location>
</feature>
<evidence type="ECO:0000256" key="7">
    <source>
        <dbReference type="ARBA" id="ARBA00023136"/>
    </source>
</evidence>
<protein>
    <submittedName>
        <fullName evidence="10">AI-2E family transporter</fullName>
    </submittedName>
</protein>
<dbReference type="InterPro" id="IPR002549">
    <property type="entry name" value="AI-2E-like"/>
</dbReference>
<feature type="transmembrane region" description="Helical" evidence="9">
    <location>
        <begin position="308"/>
        <end position="341"/>
    </location>
</feature>
<sequence length="408" mass="44335">MLNQKPAPSTDTEYRSPVIRIEPSPVAIVALLILVAGLWVLNRLLPVILVLVAALIIVGTISPAVRWLEERRMSRGMGIGIVFTALTMVAVLILTLTIPTLMAQVTTLLDLEPALRSRLAKWLAGSNLTNPLAELLRNVHSGDLVRMAASNAYEYSTRAIEICAYILSSIFLALYIMIDRDRLRGGLFLVVPRSHHIRLSRVMLNLETIVSGYIRGQVITSAFMAIFVFLLLKACGVSNALAIAVFAGAVDVLPYIGALLSVGAAVSAALPHGPTIIIVVLVLMVLYEEFESRVILPRIYGRALRLPSSVILFSLLAGSVLLGMVGALLALPVAAAVLMLIEELRVELPGQQEQAEDVEIRERDDRGEEEYERRAEGMPAEQAAAIAVEIATDRHKEENTLTKTDAPG</sequence>
<keyword evidence="4" id="KW-1003">Cell membrane</keyword>
<evidence type="ECO:0000256" key="6">
    <source>
        <dbReference type="ARBA" id="ARBA00022989"/>
    </source>
</evidence>
<comment type="similarity">
    <text evidence="2">Belongs to the autoinducer-2 exporter (AI-2E) (TC 2.A.86) family.</text>
</comment>
<feature type="transmembrane region" description="Helical" evidence="9">
    <location>
        <begin position="222"/>
        <end position="249"/>
    </location>
</feature>
<keyword evidence="6 9" id="KW-1133">Transmembrane helix</keyword>
<evidence type="ECO:0000256" key="1">
    <source>
        <dbReference type="ARBA" id="ARBA00004651"/>
    </source>
</evidence>
<keyword evidence="7 9" id="KW-0472">Membrane</keyword>
<evidence type="ECO:0000256" key="4">
    <source>
        <dbReference type="ARBA" id="ARBA00022475"/>
    </source>
</evidence>
<evidence type="ECO:0000256" key="8">
    <source>
        <dbReference type="SAM" id="MobiDB-lite"/>
    </source>
</evidence>
<comment type="subcellular location">
    <subcellularLocation>
        <location evidence="1">Cell membrane</location>
        <topology evidence="1">Multi-pass membrane protein</topology>
    </subcellularLocation>
</comment>
<keyword evidence="5 9" id="KW-0812">Transmembrane</keyword>
<keyword evidence="3" id="KW-0813">Transport</keyword>
<dbReference type="Proteomes" id="UP000784128">
    <property type="component" value="Unassembled WGS sequence"/>
</dbReference>
<feature type="transmembrane region" description="Helical" evidence="9">
    <location>
        <begin position="47"/>
        <end position="68"/>
    </location>
</feature>
<dbReference type="EMBL" id="JAHDYS010000010">
    <property type="protein sequence ID" value="MBT1072409.1"/>
    <property type="molecule type" value="Genomic_DNA"/>
</dbReference>
<evidence type="ECO:0000313" key="10">
    <source>
        <dbReference type="EMBL" id="MBT1072409.1"/>
    </source>
</evidence>
<name>A0ABS5U9R4_9BACT</name>
<evidence type="ECO:0000313" key="11">
    <source>
        <dbReference type="Proteomes" id="UP000784128"/>
    </source>
</evidence>
<dbReference type="RefSeq" id="WP_214299334.1">
    <property type="nucleotide sequence ID" value="NZ_JAHDYS010000010.1"/>
</dbReference>
<evidence type="ECO:0000256" key="9">
    <source>
        <dbReference type="SAM" id="Phobius"/>
    </source>
</evidence>
<feature type="transmembrane region" description="Helical" evidence="9">
    <location>
        <begin position="159"/>
        <end position="178"/>
    </location>
</feature>
<reference evidence="10 11" key="1">
    <citation type="submission" date="2021-05" db="EMBL/GenBank/DDBJ databases">
        <title>The draft genome of Geobacter chapellei DSM 13688.</title>
        <authorList>
            <person name="Xu Z."/>
            <person name="Masuda Y."/>
            <person name="Itoh H."/>
            <person name="Senoo K."/>
        </authorList>
    </citation>
    <scope>NUCLEOTIDE SEQUENCE [LARGE SCALE GENOMIC DNA]</scope>
    <source>
        <strain evidence="10 11">DSM 13688</strain>
    </source>
</reference>